<dbReference type="SUPFAM" id="SSF47090">
    <property type="entry name" value="PGBD-like"/>
    <property type="match status" value="1"/>
</dbReference>
<evidence type="ECO:0000313" key="2">
    <source>
        <dbReference type="EMBL" id="TBU89542.1"/>
    </source>
</evidence>
<dbReference type="Pfam" id="PF01471">
    <property type="entry name" value="PG_binding_1"/>
    <property type="match status" value="1"/>
</dbReference>
<dbReference type="Gene3D" id="1.10.101.10">
    <property type="entry name" value="PGBD-like superfamily/PGBD"/>
    <property type="match status" value="1"/>
</dbReference>
<feature type="domain" description="Peptidoglycan binding-like" evidence="1">
    <location>
        <begin position="236"/>
        <end position="277"/>
    </location>
</feature>
<dbReference type="Proteomes" id="UP000292639">
    <property type="component" value="Unassembled WGS sequence"/>
</dbReference>
<keyword evidence="3" id="KW-1185">Reference proteome</keyword>
<organism evidence="2 3">
    <name type="scientific">Stutzerimonas kirkiae</name>
    <dbReference type="NCBI Taxonomy" id="2211392"/>
    <lineage>
        <taxon>Bacteria</taxon>
        <taxon>Pseudomonadati</taxon>
        <taxon>Pseudomonadota</taxon>
        <taxon>Gammaproteobacteria</taxon>
        <taxon>Pseudomonadales</taxon>
        <taxon>Pseudomonadaceae</taxon>
        <taxon>Stutzerimonas</taxon>
    </lineage>
</organism>
<gene>
    <name evidence="2" type="ORF">DNJ96_17530</name>
</gene>
<accession>A0A4Q9QZ06</accession>
<dbReference type="InterPro" id="IPR036366">
    <property type="entry name" value="PGBDSf"/>
</dbReference>
<dbReference type="AlphaFoldDB" id="A0A4Q9QZ06"/>
<proteinExistence type="predicted"/>
<dbReference type="InterPro" id="IPR036365">
    <property type="entry name" value="PGBD-like_sf"/>
</dbReference>
<evidence type="ECO:0000313" key="3">
    <source>
        <dbReference type="Proteomes" id="UP000292639"/>
    </source>
</evidence>
<evidence type="ECO:0000259" key="1">
    <source>
        <dbReference type="Pfam" id="PF01471"/>
    </source>
</evidence>
<sequence length="291" mass="32223">MPVAPAEPVIQAGQCWVYAQVKPKPVQSTLDVVIKDSVNRISVTPAELQNGLTQVVTREGTRTYRIEPPTYRQVSERVEVRPEVKRYTVVPAVYEEHEQTVTLEEARTVLDPCRTAGTRYARESGVMAFCAREVPAQTRTLKTQVLVAPESVREDIEPAVFETVTRWVVDKPAQAVEVLLEPELAQLRVEQLVRPVQASQVVIAEKTQRLQVTRFDGEARIVSRQAVCDADIDEGLVRRLQSVLAQRGFPPGRIDGLLGRRTLAALMQFQEHGGLAVGALTLESVAALGLD</sequence>
<reference evidence="2 3" key="1">
    <citation type="submission" date="2018-06" db="EMBL/GenBank/DDBJ databases">
        <title>Three novel Pseudomonas species isolated from symptomatic oak.</title>
        <authorList>
            <person name="Bueno-Gonzalez V."/>
            <person name="Brady C."/>
        </authorList>
    </citation>
    <scope>NUCLEOTIDE SEQUENCE [LARGE SCALE GENOMIC DNA]</scope>
    <source>
        <strain evidence="2 3">P17C</strain>
    </source>
</reference>
<name>A0A4Q9QZ06_9GAMM</name>
<dbReference type="RefSeq" id="WP_131186252.1">
    <property type="nucleotide sequence ID" value="NZ_QJUP01000033.1"/>
</dbReference>
<dbReference type="EMBL" id="QJUP01000033">
    <property type="protein sequence ID" value="TBU89542.1"/>
    <property type="molecule type" value="Genomic_DNA"/>
</dbReference>
<dbReference type="InterPro" id="IPR002477">
    <property type="entry name" value="Peptidoglycan-bd-like"/>
</dbReference>
<protein>
    <recommendedName>
        <fullName evidence="1">Peptidoglycan binding-like domain-containing protein</fullName>
    </recommendedName>
</protein>
<comment type="caution">
    <text evidence="2">The sequence shown here is derived from an EMBL/GenBank/DDBJ whole genome shotgun (WGS) entry which is preliminary data.</text>
</comment>